<accession>A0AAE3LUD5</accession>
<dbReference type="InterPro" id="IPR036388">
    <property type="entry name" value="WH-like_DNA-bd_sf"/>
</dbReference>
<dbReference type="InterPro" id="IPR050176">
    <property type="entry name" value="LTTR"/>
</dbReference>
<organism evidence="6 7">
    <name type="scientific">Halocynthiibacter halioticoli</name>
    <dbReference type="NCBI Taxonomy" id="2986804"/>
    <lineage>
        <taxon>Bacteria</taxon>
        <taxon>Pseudomonadati</taxon>
        <taxon>Pseudomonadota</taxon>
        <taxon>Alphaproteobacteria</taxon>
        <taxon>Rhodobacterales</taxon>
        <taxon>Paracoccaceae</taxon>
        <taxon>Halocynthiibacter</taxon>
    </lineage>
</organism>
<protein>
    <submittedName>
        <fullName evidence="6">LysR family transcriptional regulator ArgP</fullName>
    </submittedName>
</protein>
<evidence type="ECO:0000256" key="4">
    <source>
        <dbReference type="ARBA" id="ARBA00023163"/>
    </source>
</evidence>
<comment type="similarity">
    <text evidence="1">Belongs to the LysR transcriptional regulatory family.</text>
</comment>
<dbReference type="Pfam" id="PF03466">
    <property type="entry name" value="LysR_substrate"/>
    <property type="match status" value="1"/>
</dbReference>
<dbReference type="PANTHER" id="PTHR30579:SF2">
    <property type="entry name" value="HTH-TYPE TRANSCRIPTIONAL REGULATOR ARGP"/>
    <property type="match status" value="1"/>
</dbReference>
<dbReference type="RefSeq" id="WP_263952604.1">
    <property type="nucleotide sequence ID" value="NZ_JAOYFC010000001.1"/>
</dbReference>
<dbReference type="InterPro" id="IPR036390">
    <property type="entry name" value="WH_DNA-bd_sf"/>
</dbReference>
<dbReference type="NCBIfam" id="TIGR03298">
    <property type="entry name" value="argP"/>
    <property type="match status" value="1"/>
</dbReference>
<dbReference type="SUPFAM" id="SSF53850">
    <property type="entry name" value="Periplasmic binding protein-like II"/>
    <property type="match status" value="1"/>
</dbReference>
<keyword evidence="2" id="KW-0805">Transcription regulation</keyword>
<dbReference type="Pfam" id="PF00126">
    <property type="entry name" value="HTH_1"/>
    <property type="match status" value="1"/>
</dbReference>
<dbReference type="Proteomes" id="UP001208041">
    <property type="component" value="Unassembled WGS sequence"/>
</dbReference>
<gene>
    <name evidence="6" type="ORF">OH136_04305</name>
</gene>
<evidence type="ECO:0000259" key="5">
    <source>
        <dbReference type="PROSITE" id="PS50931"/>
    </source>
</evidence>
<sequence length="292" mass="31457">MPDTRSLMALAAVLRTGSFESAAHELSVTPSAISQRIKALEEEIGAALIKRGPPATATPTGARLHRHAEEIALLESALAKDLGKAPAASHIKIATSADSLSTWLLPALAGQDDLFFELVVDDQDHSADWLRRGEVQAAITAHPTPVQGSDCVALGNFRYIASASPAFLRRYFPDGVTEHALEAAPALLFNTKDRLQILWAKRQFGRALRFSSHQLPSSRGFVDAALLGMGWGMNPEPLIRDHLAKGTLVPLIPETPLDVPLFWQCNRRIAPAIAPLTRAIRDAAKGALQPPS</sequence>
<dbReference type="Gene3D" id="3.40.190.290">
    <property type="match status" value="1"/>
</dbReference>
<dbReference type="SUPFAM" id="SSF46785">
    <property type="entry name" value="Winged helix' DNA-binding domain"/>
    <property type="match status" value="1"/>
</dbReference>
<evidence type="ECO:0000313" key="6">
    <source>
        <dbReference type="EMBL" id="MCV6823770.1"/>
    </source>
</evidence>
<dbReference type="NCBIfam" id="NF002964">
    <property type="entry name" value="PRK03635.1"/>
    <property type="match status" value="1"/>
</dbReference>
<evidence type="ECO:0000256" key="3">
    <source>
        <dbReference type="ARBA" id="ARBA00023125"/>
    </source>
</evidence>
<dbReference type="AlphaFoldDB" id="A0AAE3LUD5"/>
<dbReference type="Gene3D" id="1.10.10.10">
    <property type="entry name" value="Winged helix-like DNA-binding domain superfamily/Winged helix DNA-binding domain"/>
    <property type="match status" value="1"/>
</dbReference>
<dbReference type="InterPro" id="IPR005119">
    <property type="entry name" value="LysR_subst-bd"/>
</dbReference>
<evidence type="ECO:0000256" key="1">
    <source>
        <dbReference type="ARBA" id="ARBA00009437"/>
    </source>
</evidence>
<dbReference type="PROSITE" id="PS50931">
    <property type="entry name" value="HTH_LYSR"/>
    <property type="match status" value="1"/>
</dbReference>
<keyword evidence="7" id="KW-1185">Reference proteome</keyword>
<dbReference type="PRINTS" id="PR00039">
    <property type="entry name" value="HTHLYSR"/>
</dbReference>
<dbReference type="GO" id="GO:0003677">
    <property type="term" value="F:DNA binding"/>
    <property type="evidence" value="ECO:0007669"/>
    <property type="project" value="UniProtKB-KW"/>
</dbReference>
<name>A0AAE3LUD5_9RHOB</name>
<comment type="caution">
    <text evidence="6">The sequence shown here is derived from an EMBL/GenBank/DDBJ whole genome shotgun (WGS) entry which is preliminary data.</text>
</comment>
<proteinExistence type="inferred from homology"/>
<dbReference type="PANTHER" id="PTHR30579">
    <property type="entry name" value="TRANSCRIPTIONAL REGULATOR"/>
    <property type="match status" value="1"/>
</dbReference>
<keyword evidence="3" id="KW-0238">DNA-binding</keyword>
<evidence type="ECO:0000256" key="2">
    <source>
        <dbReference type="ARBA" id="ARBA00023015"/>
    </source>
</evidence>
<evidence type="ECO:0000313" key="7">
    <source>
        <dbReference type="Proteomes" id="UP001208041"/>
    </source>
</evidence>
<dbReference type="InterPro" id="IPR017685">
    <property type="entry name" value="ArgP"/>
</dbReference>
<feature type="domain" description="HTH lysR-type" evidence="5">
    <location>
        <begin position="2"/>
        <end position="60"/>
    </location>
</feature>
<dbReference type="EMBL" id="JAOYFC010000001">
    <property type="protein sequence ID" value="MCV6823770.1"/>
    <property type="molecule type" value="Genomic_DNA"/>
</dbReference>
<dbReference type="GO" id="GO:0003700">
    <property type="term" value="F:DNA-binding transcription factor activity"/>
    <property type="evidence" value="ECO:0007669"/>
    <property type="project" value="InterPro"/>
</dbReference>
<reference evidence="6" key="1">
    <citation type="submission" date="2022-10" db="EMBL/GenBank/DDBJ databases">
        <authorList>
            <person name="Yue Y."/>
        </authorList>
    </citation>
    <scope>NUCLEOTIDE SEQUENCE</scope>
    <source>
        <strain evidence="6">Z654</strain>
    </source>
</reference>
<keyword evidence="4" id="KW-0804">Transcription</keyword>
<dbReference type="InterPro" id="IPR000847">
    <property type="entry name" value="LysR_HTH_N"/>
</dbReference>
<dbReference type="NCBIfam" id="NF009888">
    <property type="entry name" value="PRK13348.1"/>
    <property type="match status" value="1"/>
</dbReference>